<name>A0ABP6YUT6_9ACTN</name>
<accession>A0ABP6YUT6</accession>
<dbReference type="RefSeq" id="WP_231484925.1">
    <property type="nucleotide sequence ID" value="NZ_BAAAZO010000001.1"/>
</dbReference>
<protein>
    <submittedName>
        <fullName evidence="1">Uncharacterized protein</fullName>
    </submittedName>
</protein>
<comment type="caution">
    <text evidence="1">The sequence shown here is derived from an EMBL/GenBank/DDBJ whole genome shotgun (WGS) entry which is preliminary data.</text>
</comment>
<evidence type="ECO:0000313" key="2">
    <source>
        <dbReference type="Proteomes" id="UP001501074"/>
    </source>
</evidence>
<proteinExistence type="predicted"/>
<reference evidence="2" key="1">
    <citation type="journal article" date="2019" name="Int. J. Syst. Evol. Microbiol.">
        <title>The Global Catalogue of Microorganisms (GCM) 10K type strain sequencing project: providing services to taxonomists for standard genome sequencing and annotation.</title>
        <authorList>
            <consortium name="The Broad Institute Genomics Platform"/>
            <consortium name="The Broad Institute Genome Sequencing Center for Infectious Disease"/>
            <person name="Wu L."/>
            <person name="Ma J."/>
        </authorList>
    </citation>
    <scope>NUCLEOTIDE SEQUENCE [LARGE SCALE GENOMIC DNA]</scope>
    <source>
        <strain evidence="2">JCM 16902</strain>
    </source>
</reference>
<keyword evidence="2" id="KW-1185">Reference proteome</keyword>
<dbReference type="EMBL" id="BAAAZO010000001">
    <property type="protein sequence ID" value="GAA3591719.1"/>
    <property type="molecule type" value="Genomic_DNA"/>
</dbReference>
<evidence type="ECO:0000313" key="1">
    <source>
        <dbReference type="EMBL" id="GAA3591719.1"/>
    </source>
</evidence>
<gene>
    <name evidence="1" type="ORF">GCM10022223_02890</name>
</gene>
<dbReference type="Proteomes" id="UP001501074">
    <property type="component" value="Unassembled WGS sequence"/>
</dbReference>
<organism evidence="1 2">
    <name type="scientific">Kineosporia mesophila</name>
    <dbReference type="NCBI Taxonomy" id="566012"/>
    <lineage>
        <taxon>Bacteria</taxon>
        <taxon>Bacillati</taxon>
        <taxon>Actinomycetota</taxon>
        <taxon>Actinomycetes</taxon>
        <taxon>Kineosporiales</taxon>
        <taxon>Kineosporiaceae</taxon>
        <taxon>Kineosporia</taxon>
    </lineage>
</organism>
<sequence length="180" mass="19979">MRWDELFDDLEARFDEQERAEAEADLVDLVRGERDRVTFTDRLRAHLGGVIALDLRDGSNRRGTVLEVGRDWVLLSDRTGLLVPVDAVVSAGGLSRQSLPEEGKVGCRLRLGTVLRGLSRDRAGVGIDFWPTGRLDGTIDRVGSDHLDLAVHPSDVARRVGEVRQVRTVPFQAMAAIRTR</sequence>